<dbReference type="HOGENOM" id="CLU_559834_0_0_14"/>
<reference evidence="1" key="2">
    <citation type="submission" date="2011-11" db="EMBL/GenBank/DDBJ databases">
        <authorList>
            <person name="Barker E."/>
        </authorList>
    </citation>
    <scope>NUCLEOTIDE SEQUENCE</scope>
    <source>
        <strain evidence="1">Birmingham 1</strain>
    </source>
</reference>
<protein>
    <submittedName>
        <fullName evidence="1">Uncharacterized protein</fullName>
    </submittedName>
</protein>
<sequence length="482" mass="56255">MLFTYPALLKYAFIFTGVSSATVTPLIYSLGVVDTFSRGGHSYSPHLGTREAHSTIDTIDFEKINAAEANWAGLSINHAFYEHMKKAVPIEEFRKIYGALSLKEEDFQGNRVKQKGGPRGTQNMSILDAWEKFFSEGKSNTSEGIFSYFKPGGEKLPFWNYDYPYVAVEFPRELKLPEGLVQTSLDKGWIKIDGDTLPTEFDQHSMNWKGLSDSSHNFKRILDSKGYEREEYIAQNTLNKIMRASPDAHLYLVTSPEKLLRLWLGDWSDSALSEVPVRNEYALFKNNHFKATADHPEVTILTRWHKDRTYRMWLHHKPLVETQVKTNSKVKSILAGKHRFSVDKAEKRLDPKLKWGDNFLLNLMTWYAYTYKLSGEASPDKITYQTLARVGAWNLLDIYDLDRGANSRDRRYRDNFARWIADWYSGDNLNSQRYWKNVYNKFNLTDMRHFGARWERIKWIGQTMDELAREWGQVNNWKPRRT</sequence>
<accession>G8C3D9</accession>
<dbReference type="EMBL" id="HE613254">
    <property type="protein sequence ID" value="CCE66837.1"/>
    <property type="molecule type" value="Genomic_DNA"/>
</dbReference>
<organism evidence="1">
    <name type="scientific">Candidatus Mycoplasma haematominutum 'Birmingham 1'</name>
    <dbReference type="NCBI Taxonomy" id="1116213"/>
    <lineage>
        <taxon>Bacteria</taxon>
        <taxon>Bacillati</taxon>
        <taxon>Mycoplasmatota</taxon>
        <taxon>Mollicutes</taxon>
        <taxon>Mycoplasmataceae</taxon>
        <taxon>Mycoplasma</taxon>
    </lineage>
</organism>
<dbReference type="RefSeq" id="WP_015511702.1">
    <property type="nucleotide sequence ID" value="NC_021007.1"/>
</dbReference>
<dbReference type="PATRIC" id="fig|1116213.3.peg.340"/>
<proteinExistence type="predicted"/>
<dbReference type="KEGG" id="mhb:MHM_03190"/>
<dbReference type="AlphaFoldDB" id="G8C3D9"/>
<reference evidence="1" key="1">
    <citation type="submission" date="2011-11" db="EMBL/GenBank/DDBJ databases">
        <title>Complete genome sequence of Candidatus Mycoplasma haemominutum.</title>
        <authorList>
            <person name="Barker E.N."/>
            <person name="Darby A.C."/>
            <person name="Helps C.R."/>
            <person name="Peters I.R."/>
            <person name="Hughes M.A."/>
            <person name="Radford A.D."/>
            <person name="Novacco M."/>
            <person name="Boretti F."/>
            <person name="Hofmann-Lehmann R."/>
            <person name="Tasker S."/>
        </authorList>
    </citation>
    <scope>NUCLEOTIDE SEQUENCE</scope>
    <source>
        <strain evidence="1">Birmingham 1</strain>
    </source>
</reference>
<name>G8C3D9_9MOLU</name>
<evidence type="ECO:0000313" key="1">
    <source>
        <dbReference type="EMBL" id="CCE66837.1"/>
    </source>
</evidence>
<gene>
    <name evidence="1" type="ORF">MHM_03190</name>
</gene>